<dbReference type="InterPro" id="IPR050879">
    <property type="entry name" value="Acyltransferase_3"/>
</dbReference>
<feature type="transmembrane region" description="Helical" evidence="2">
    <location>
        <begin position="200"/>
        <end position="216"/>
    </location>
</feature>
<protein>
    <submittedName>
        <fullName evidence="4">Acyltransferase</fullName>
    </submittedName>
</protein>
<keyword evidence="4" id="KW-0012">Acyltransferase</keyword>
<dbReference type="InterPro" id="IPR002656">
    <property type="entry name" value="Acyl_transf_3_dom"/>
</dbReference>
<name>A0A930BPX3_9RHOO</name>
<feature type="transmembrane region" description="Helical" evidence="2">
    <location>
        <begin position="246"/>
        <end position="264"/>
    </location>
</feature>
<feature type="domain" description="Acyltransferase 3" evidence="3">
    <location>
        <begin position="9"/>
        <end position="328"/>
    </location>
</feature>
<feature type="transmembrane region" description="Helical" evidence="2">
    <location>
        <begin position="50"/>
        <end position="69"/>
    </location>
</feature>
<feature type="transmembrane region" description="Helical" evidence="2">
    <location>
        <begin position="176"/>
        <end position="194"/>
    </location>
</feature>
<feature type="transmembrane region" description="Helical" evidence="2">
    <location>
        <begin position="276"/>
        <end position="299"/>
    </location>
</feature>
<keyword evidence="2" id="KW-0812">Transmembrane</keyword>
<reference evidence="4" key="1">
    <citation type="submission" date="2020-04" db="EMBL/GenBank/DDBJ databases">
        <title>Deep metagenomics examines the oral microbiome during advanced dental caries in children, revealing novel taxa and co-occurrences with host molecules.</title>
        <authorList>
            <person name="Baker J.L."/>
            <person name="Morton J.T."/>
            <person name="Dinis M."/>
            <person name="Alvarez R."/>
            <person name="Tran N.C."/>
            <person name="Knight R."/>
            <person name="Edlund A."/>
        </authorList>
    </citation>
    <scope>NUCLEOTIDE SEQUENCE</scope>
    <source>
        <strain evidence="4">JCVI_32_bin.24</strain>
    </source>
</reference>
<feature type="transmembrane region" description="Helical" evidence="2">
    <location>
        <begin position="311"/>
        <end position="332"/>
    </location>
</feature>
<feature type="transmembrane region" description="Helical" evidence="2">
    <location>
        <begin position="144"/>
        <end position="164"/>
    </location>
</feature>
<dbReference type="Pfam" id="PF01757">
    <property type="entry name" value="Acyl_transf_3"/>
    <property type="match status" value="1"/>
</dbReference>
<keyword evidence="2" id="KW-1133">Transmembrane helix</keyword>
<evidence type="ECO:0000256" key="2">
    <source>
        <dbReference type="SAM" id="Phobius"/>
    </source>
</evidence>
<accession>A0A930BPX3</accession>
<dbReference type="EMBL" id="JABZMI010000005">
    <property type="protein sequence ID" value="MBF1163565.1"/>
    <property type="molecule type" value="Genomic_DNA"/>
</dbReference>
<feature type="transmembrane region" description="Helical" evidence="2">
    <location>
        <begin position="90"/>
        <end position="108"/>
    </location>
</feature>
<sequence length="367" mass="41128">MTSPLQPSFIQALRAFAALTILWHHFALYAPLSEWAAPLLGDLLSWLAKYARATQVFFVVSGFVAAQTIGNRVWRFNQLGRFVIQRYCRLGLPYLAIVLAILPIYELARGWVPDEVLGQPVTLTQFLAHLFFLQDILGYEALSAGLWFVCINFQLGFGYAFGMVLQQRFGKGGDGLFTLLGWGSSIYSLFHFNLDPSGESWALYFFPYFFLGILVHKAVMRRAGRELLAFQGLMLLAVLYEWRWRVVIAMVFGMVLFVAERSGLGQRWPRSRWIAALGKISFSLFLVHFPVLVLVGALWARLGWTAPEMAVAGLLVAFLTSLACAAAFHRWVETPAATLSRRFRAPRLEGGSGGGGSSGERRMAFEH</sequence>
<evidence type="ECO:0000256" key="1">
    <source>
        <dbReference type="SAM" id="MobiDB-lite"/>
    </source>
</evidence>
<evidence type="ECO:0000259" key="3">
    <source>
        <dbReference type="Pfam" id="PF01757"/>
    </source>
</evidence>
<dbReference type="PANTHER" id="PTHR23028:SF131">
    <property type="entry name" value="BLR2367 PROTEIN"/>
    <property type="match status" value="1"/>
</dbReference>
<gene>
    <name evidence="4" type="ORF">HXL68_00845</name>
</gene>
<feature type="region of interest" description="Disordered" evidence="1">
    <location>
        <begin position="347"/>
        <end position="367"/>
    </location>
</feature>
<keyword evidence="2" id="KW-0472">Membrane</keyword>
<evidence type="ECO:0000313" key="5">
    <source>
        <dbReference type="Proteomes" id="UP000718593"/>
    </source>
</evidence>
<dbReference type="AlphaFoldDB" id="A0A930BPX3"/>
<keyword evidence="4" id="KW-0808">Transferase</keyword>
<comment type="caution">
    <text evidence="4">The sequence shown here is derived from an EMBL/GenBank/DDBJ whole genome shotgun (WGS) entry which is preliminary data.</text>
</comment>
<feature type="transmembrane region" description="Helical" evidence="2">
    <location>
        <begin position="12"/>
        <end position="30"/>
    </location>
</feature>
<dbReference type="Proteomes" id="UP000718593">
    <property type="component" value="Unassembled WGS sequence"/>
</dbReference>
<proteinExistence type="predicted"/>
<dbReference type="GO" id="GO:0016020">
    <property type="term" value="C:membrane"/>
    <property type="evidence" value="ECO:0007669"/>
    <property type="project" value="TreeGrafter"/>
</dbReference>
<organism evidence="4 5">
    <name type="scientific">Dechloromonas agitata</name>
    <dbReference type="NCBI Taxonomy" id="73030"/>
    <lineage>
        <taxon>Bacteria</taxon>
        <taxon>Pseudomonadati</taxon>
        <taxon>Pseudomonadota</taxon>
        <taxon>Betaproteobacteria</taxon>
        <taxon>Rhodocyclales</taxon>
        <taxon>Azonexaceae</taxon>
        <taxon>Dechloromonas</taxon>
    </lineage>
</organism>
<evidence type="ECO:0000313" key="4">
    <source>
        <dbReference type="EMBL" id="MBF1163565.1"/>
    </source>
</evidence>
<dbReference type="GO" id="GO:0016747">
    <property type="term" value="F:acyltransferase activity, transferring groups other than amino-acyl groups"/>
    <property type="evidence" value="ECO:0007669"/>
    <property type="project" value="InterPro"/>
</dbReference>
<feature type="transmembrane region" description="Helical" evidence="2">
    <location>
        <begin position="223"/>
        <end position="240"/>
    </location>
</feature>
<dbReference type="GO" id="GO:0000271">
    <property type="term" value="P:polysaccharide biosynthetic process"/>
    <property type="evidence" value="ECO:0007669"/>
    <property type="project" value="TreeGrafter"/>
</dbReference>
<dbReference type="PANTHER" id="PTHR23028">
    <property type="entry name" value="ACETYLTRANSFERASE"/>
    <property type="match status" value="1"/>
</dbReference>